<feature type="region of interest" description="Disordered" evidence="2">
    <location>
        <begin position="1"/>
        <end position="20"/>
    </location>
</feature>
<evidence type="ECO:0000313" key="3">
    <source>
        <dbReference type="EMBL" id="CAI2377229.1"/>
    </source>
</evidence>
<dbReference type="EMBL" id="CAMPGE010018852">
    <property type="protein sequence ID" value="CAI2377229.1"/>
    <property type="molecule type" value="Genomic_DNA"/>
</dbReference>
<feature type="region of interest" description="Disordered" evidence="2">
    <location>
        <begin position="52"/>
        <end position="88"/>
    </location>
</feature>
<dbReference type="AlphaFoldDB" id="A0AAD1XR31"/>
<comment type="caution">
    <text evidence="3">The sequence shown here is derived from an EMBL/GenBank/DDBJ whole genome shotgun (WGS) entry which is preliminary data.</text>
</comment>
<feature type="compositionally biased region" description="Basic residues" evidence="2">
    <location>
        <begin position="79"/>
        <end position="88"/>
    </location>
</feature>
<feature type="compositionally biased region" description="Basic and acidic residues" evidence="2">
    <location>
        <begin position="69"/>
        <end position="78"/>
    </location>
</feature>
<keyword evidence="1" id="KW-0175">Coiled coil</keyword>
<feature type="coiled-coil region" evidence="1">
    <location>
        <begin position="124"/>
        <end position="151"/>
    </location>
</feature>
<organism evidence="3 4">
    <name type="scientific">Euplotes crassus</name>
    <dbReference type="NCBI Taxonomy" id="5936"/>
    <lineage>
        <taxon>Eukaryota</taxon>
        <taxon>Sar</taxon>
        <taxon>Alveolata</taxon>
        <taxon>Ciliophora</taxon>
        <taxon>Intramacronucleata</taxon>
        <taxon>Spirotrichea</taxon>
        <taxon>Hypotrichia</taxon>
        <taxon>Euplotida</taxon>
        <taxon>Euplotidae</taxon>
        <taxon>Moneuplotes</taxon>
    </lineage>
</organism>
<evidence type="ECO:0000313" key="4">
    <source>
        <dbReference type="Proteomes" id="UP001295684"/>
    </source>
</evidence>
<feature type="compositionally biased region" description="Basic residues" evidence="2">
    <location>
        <begin position="9"/>
        <end position="19"/>
    </location>
</feature>
<sequence>MVKRESKYKTNKKISKNKKHIDTRIKEDLCYRKINFENTQYGTDKDNKAAVFEDERNSMPQYKGYTDNSHYERIDKKDQRKKKNKKNNMHAHMDKIVDSMIASEREKNKKEKEIKLVTKGDVSKMVMKDEFEDEEDKEANLQRRNQKQNKKYYKLEGNMNHLVNPVDVPEVFEFSKRDLAKQIVKGAGTKNTLYNGSTKSDNHFVRNDKFKNRTRKKRIIDYRVRGDLGKATEFSNRKIHCEKYKF</sequence>
<gene>
    <name evidence="3" type="ORF">ECRASSUSDP1_LOCUS18612</name>
</gene>
<keyword evidence="4" id="KW-1185">Reference proteome</keyword>
<proteinExistence type="predicted"/>
<accession>A0AAD1XR31</accession>
<evidence type="ECO:0000256" key="2">
    <source>
        <dbReference type="SAM" id="MobiDB-lite"/>
    </source>
</evidence>
<reference evidence="3" key="1">
    <citation type="submission" date="2023-07" db="EMBL/GenBank/DDBJ databases">
        <authorList>
            <consortium name="AG Swart"/>
            <person name="Singh M."/>
            <person name="Singh A."/>
            <person name="Seah K."/>
            <person name="Emmerich C."/>
        </authorList>
    </citation>
    <scope>NUCLEOTIDE SEQUENCE</scope>
    <source>
        <strain evidence="3">DP1</strain>
    </source>
</reference>
<protein>
    <submittedName>
        <fullName evidence="3">Uncharacterized protein</fullName>
    </submittedName>
</protein>
<dbReference type="Proteomes" id="UP001295684">
    <property type="component" value="Unassembled WGS sequence"/>
</dbReference>
<evidence type="ECO:0000256" key="1">
    <source>
        <dbReference type="SAM" id="Coils"/>
    </source>
</evidence>
<name>A0AAD1XR31_EUPCR</name>